<evidence type="ECO:0000256" key="3">
    <source>
        <dbReference type="ARBA" id="ARBA00022679"/>
    </source>
</evidence>
<dbReference type="GO" id="GO:0008168">
    <property type="term" value="F:methyltransferase activity"/>
    <property type="evidence" value="ECO:0007669"/>
    <property type="project" value="UniProtKB-KW"/>
</dbReference>
<dbReference type="GO" id="GO:0015948">
    <property type="term" value="P:methanogenesis"/>
    <property type="evidence" value="ECO:0007669"/>
    <property type="project" value="InterPro"/>
</dbReference>
<evidence type="ECO:0000313" key="5">
    <source>
        <dbReference type="EMBL" id="SVA20887.1"/>
    </source>
</evidence>
<sequence length="512" mass="56837">VDRKSEHKRRGRTQSRTNNAIEQLPWKQPRNPYPPFEIVSADQIEEIHLASLRILEEVGIAFLDEEALDILKESGAEIERSTQMVKFAPELIEEYLKKAPSQFTLHSRNPVHNLEVGKDWNIFSMVASPPNCSDIDKGRRAGNFEDFQNLVRLSQHFNTIHMTGGYAVEPVDLPANTRHLDCALAHLLLTDKVFGAYSLGRQRISDTIDMICISRGIKRDQLKTQPSLISIINTSSPLRVDGVMIQGMLEMVRNGQSICVTPFTLSGAMAPVTLAGALSLQNAEALATLAFTQMVAPGSPVVYGGFTSNVDMKSGAPAFGTPELAKSTLIGGQLARRYGLPYRASNVNACNIVDAQAGYESMMSLWPTILSHCNLVKHAAGWMEGGLCASFEKVIVDVELLQMMSSFLEQLSFSGEEMAFDAIAEVGPGGHFFGTQHTLERYEKAFYAPILSDWSNFGMWEEKGTKTAFQRANHIWKQALEEYQQPTLEESRLEALESFVSKRKENPGIPNH</sequence>
<dbReference type="Pfam" id="PF06253">
    <property type="entry name" value="MTTB"/>
    <property type="match status" value="1"/>
</dbReference>
<keyword evidence="2" id="KW-0489">Methyltransferase</keyword>
<proteinExistence type="inferred from homology"/>
<dbReference type="InterPro" id="IPR010426">
    <property type="entry name" value="MTTB_MeTrfase"/>
</dbReference>
<evidence type="ECO:0000256" key="2">
    <source>
        <dbReference type="ARBA" id="ARBA00022603"/>
    </source>
</evidence>
<evidence type="ECO:0000256" key="4">
    <source>
        <dbReference type="SAM" id="MobiDB-lite"/>
    </source>
</evidence>
<feature type="compositionally biased region" description="Basic residues" evidence="4">
    <location>
        <begin position="1"/>
        <end position="13"/>
    </location>
</feature>
<evidence type="ECO:0008006" key="6">
    <source>
        <dbReference type="Google" id="ProtNLM"/>
    </source>
</evidence>
<dbReference type="InterPro" id="IPR038601">
    <property type="entry name" value="MttB-like_sf"/>
</dbReference>
<protein>
    <recommendedName>
        <fullName evidence="6">Methyltransferase</fullName>
    </recommendedName>
</protein>
<dbReference type="PIRSF" id="PIRSF037567">
    <property type="entry name" value="MTTB_MeTrfase"/>
    <property type="match status" value="1"/>
</dbReference>
<dbReference type="GO" id="GO:0032259">
    <property type="term" value="P:methylation"/>
    <property type="evidence" value="ECO:0007669"/>
    <property type="project" value="UniProtKB-KW"/>
</dbReference>
<reference evidence="5" key="1">
    <citation type="submission" date="2018-05" db="EMBL/GenBank/DDBJ databases">
        <authorList>
            <person name="Lanie J.A."/>
            <person name="Ng W.-L."/>
            <person name="Kazmierczak K.M."/>
            <person name="Andrzejewski T.M."/>
            <person name="Davidsen T.M."/>
            <person name="Wayne K.J."/>
            <person name="Tettelin H."/>
            <person name="Glass J.I."/>
            <person name="Rusch D."/>
            <person name="Podicherti R."/>
            <person name="Tsui H.-C.T."/>
            <person name="Winkler M.E."/>
        </authorList>
    </citation>
    <scope>NUCLEOTIDE SEQUENCE</scope>
</reference>
<dbReference type="EMBL" id="UINC01005367">
    <property type="protein sequence ID" value="SVA20887.1"/>
    <property type="molecule type" value="Genomic_DNA"/>
</dbReference>
<dbReference type="AlphaFoldDB" id="A0A381U0U7"/>
<feature type="non-terminal residue" evidence="5">
    <location>
        <position position="1"/>
    </location>
</feature>
<organism evidence="5">
    <name type="scientific">marine metagenome</name>
    <dbReference type="NCBI Taxonomy" id="408172"/>
    <lineage>
        <taxon>unclassified sequences</taxon>
        <taxon>metagenomes</taxon>
        <taxon>ecological metagenomes</taxon>
    </lineage>
</organism>
<comment type="similarity">
    <text evidence="1">Belongs to the trimethylamine methyltransferase family.</text>
</comment>
<keyword evidence="3" id="KW-0808">Transferase</keyword>
<dbReference type="Gene3D" id="3.20.20.480">
    <property type="entry name" value="Trimethylamine methyltransferase-like"/>
    <property type="match status" value="1"/>
</dbReference>
<accession>A0A381U0U7</accession>
<feature type="region of interest" description="Disordered" evidence="4">
    <location>
        <begin position="1"/>
        <end position="27"/>
    </location>
</feature>
<name>A0A381U0U7_9ZZZZ</name>
<gene>
    <name evidence="5" type="ORF">METZ01_LOCUS73741</name>
</gene>
<evidence type="ECO:0000256" key="1">
    <source>
        <dbReference type="ARBA" id="ARBA00007137"/>
    </source>
</evidence>